<keyword evidence="2" id="KW-1185">Reference proteome</keyword>
<protein>
    <submittedName>
        <fullName evidence="1">Uncharacterized protein</fullName>
    </submittedName>
</protein>
<gene>
    <name evidence="1" type="ORF">LTR37_015020</name>
</gene>
<evidence type="ECO:0000313" key="2">
    <source>
        <dbReference type="Proteomes" id="UP001281147"/>
    </source>
</evidence>
<dbReference type="EMBL" id="JAUTXU010000164">
    <property type="protein sequence ID" value="KAK3702188.1"/>
    <property type="molecule type" value="Genomic_DNA"/>
</dbReference>
<dbReference type="Proteomes" id="UP001281147">
    <property type="component" value="Unassembled WGS sequence"/>
</dbReference>
<accession>A0ACC3MRV5</accession>
<name>A0ACC3MRV5_9PEZI</name>
<reference evidence="1" key="1">
    <citation type="submission" date="2023-07" db="EMBL/GenBank/DDBJ databases">
        <title>Black Yeasts Isolated from many extreme environments.</title>
        <authorList>
            <person name="Coleine C."/>
            <person name="Stajich J.E."/>
            <person name="Selbmann L."/>
        </authorList>
    </citation>
    <scope>NUCLEOTIDE SEQUENCE</scope>
    <source>
        <strain evidence="1">CCFEE 5714</strain>
    </source>
</reference>
<comment type="caution">
    <text evidence="1">The sequence shown here is derived from an EMBL/GenBank/DDBJ whole genome shotgun (WGS) entry which is preliminary data.</text>
</comment>
<proteinExistence type="predicted"/>
<evidence type="ECO:0000313" key="1">
    <source>
        <dbReference type="EMBL" id="KAK3702188.1"/>
    </source>
</evidence>
<organism evidence="1 2">
    <name type="scientific">Vermiconidia calcicola</name>
    <dbReference type="NCBI Taxonomy" id="1690605"/>
    <lineage>
        <taxon>Eukaryota</taxon>
        <taxon>Fungi</taxon>
        <taxon>Dikarya</taxon>
        <taxon>Ascomycota</taxon>
        <taxon>Pezizomycotina</taxon>
        <taxon>Dothideomycetes</taxon>
        <taxon>Dothideomycetidae</taxon>
        <taxon>Mycosphaerellales</taxon>
        <taxon>Extremaceae</taxon>
        <taxon>Vermiconidia</taxon>
    </lineage>
</organism>
<sequence>MDTEMLDVLADDNPGECHFFKLPRELRDIIYGYACSGNTYNTRSFTGEKTKVITFPLGSNSVLSVPTLTTSAELQGSEQEWPCECGRRFTRKVNLDFHIQMAHVTANKLICGQVDLTNVANGLPNTICDGSAVCRQMLEEVTPILISNTTFIFRSPAEFEIFMERYGMIRDRVVTAHVWQESGLFQPSAAFCRIVNSCPRLVNFAWYVERAISHVDWVTHIRYLSGQEEYNTGNIGLLRVLKEVRGLKTFRLVMAHPVEALLVERARQVIEETIEKYATQPRL</sequence>